<dbReference type="PANTHER" id="PTHR10138">
    <property type="entry name" value="TRYPTOPHAN 2,3-DIOXYGENASE"/>
    <property type="match status" value="1"/>
</dbReference>
<accession>A0A365U9F0</accession>
<evidence type="ECO:0008006" key="3">
    <source>
        <dbReference type="Google" id="ProtNLM"/>
    </source>
</evidence>
<proteinExistence type="predicted"/>
<protein>
    <recommendedName>
        <fullName evidence="3">Tryptophan 2,3-dioxygenase</fullName>
    </recommendedName>
</protein>
<dbReference type="GO" id="GO:0004833">
    <property type="term" value="F:L-tryptophan 2,3-dioxygenase activity"/>
    <property type="evidence" value="ECO:0007669"/>
    <property type="project" value="InterPro"/>
</dbReference>
<dbReference type="SUPFAM" id="SSF140959">
    <property type="entry name" value="Indolic compounds 2,3-dioxygenase-like"/>
    <property type="match status" value="1"/>
</dbReference>
<dbReference type="GO" id="GO:0019441">
    <property type="term" value="P:L-tryptophan catabolic process to kynurenine"/>
    <property type="evidence" value="ECO:0007669"/>
    <property type="project" value="InterPro"/>
</dbReference>
<dbReference type="GO" id="GO:0019442">
    <property type="term" value="P:L-tryptophan catabolic process to acetyl-CoA"/>
    <property type="evidence" value="ECO:0007669"/>
    <property type="project" value="TreeGrafter"/>
</dbReference>
<dbReference type="Gene3D" id="1.20.58.480">
    <property type="match status" value="1"/>
</dbReference>
<sequence>MSDCPVSHTPDTEEGSPQFDYVHHLRLDQLLSTLRPVTDHPEEHLFVTVHHVLELWFKQIIFDLGRILTTLDEDRLPEAVWLMNRIAEILKLAEAHWPVLETMSAADFAEFRGNLTGASGLQSRQFRQVEVMLGLHEVAGDVYRQRVEAQWPGLIAEHPRTIRAAFFAAFERSGKTLLEVYRDRWRDHDLFRLAEAAFEIDRRFQSWRQNHILMVRREIGIRAKGTGGTFFRDYLATTTGYLFFPELFEFRNALTEAAGGEVMEDGEGGCPA</sequence>
<dbReference type="GO" id="GO:0046872">
    <property type="term" value="F:metal ion binding"/>
    <property type="evidence" value="ECO:0007669"/>
    <property type="project" value="InterPro"/>
</dbReference>
<evidence type="ECO:0000313" key="1">
    <source>
        <dbReference type="EMBL" id="RBI85640.1"/>
    </source>
</evidence>
<dbReference type="AlphaFoldDB" id="A0A365U9F0"/>
<keyword evidence="2" id="KW-1185">Reference proteome</keyword>
<dbReference type="GO" id="GO:0020037">
    <property type="term" value="F:heme binding"/>
    <property type="evidence" value="ECO:0007669"/>
    <property type="project" value="InterPro"/>
</dbReference>
<dbReference type="InterPro" id="IPR004981">
    <property type="entry name" value="Trp_2_3_dOase"/>
</dbReference>
<dbReference type="OrthoDB" id="9776847at2"/>
<dbReference type="RefSeq" id="WP_113288897.1">
    <property type="nucleotide sequence ID" value="NZ_QNTQ01000006.1"/>
</dbReference>
<gene>
    <name evidence="1" type="ORF">DRV85_07880</name>
</gene>
<reference evidence="1 2" key="1">
    <citation type="submission" date="2018-07" db="EMBL/GenBank/DDBJ databases">
        <title>Rhodosalinus sp. strain E84T genomic sequence and assembly.</title>
        <authorList>
            <person name="Liu Z.-W."/>
            <person name="Lu D.-C."/>
        </authorList>
    </citation>
    <scope>NUCLEOTIDE SEQUENCE [LARGE SCALE GENOMIC DNA]</scope>
    <source>
        <strain evidence="1 2">E84</strain>
    </source>
</reference>
<dbReference type="InterPro" id="IPR037217">
    <property type="entry name" value="Trp/Indoleamine_2_3_dOase-like"/>
</dbReference>
<dbReference type="Pfam" id="PF03301">
    <property type="entry name" value="Trp_dioxygenase"/>
    <property type="match status" value="2"/>
</dbReference>
<evidence type="ECO:0000313" key="2">
    <source>
        <dbReference type="Proteomes" id="UP000253370"/>
    </source>
</evidence>
<name>A0A365U9F0_9RHOB</name>
<dbReference type="Proteomes" id="UP000253370">
    <property type="component" value="Unassembled WGS sequence"/>
</dbReference>
<comment type="caution">
    <text evidence="1">The sequence shown here is derived from an EMBL/GenBank/DDBJ whole genome shotgun (WGS) entry which is preliminary data.</text>
</comment>
<dbReference type="PANTHER" id="PTHR10138:SF0">
    <property type="entry name" value="TRYPTOPHAN 2,3-DIOXYGENASE"/>
    <property type="match status" value="1"/>
</dbReference>
<dbReference type="EMBL" id="QNTQ01000006">
    <property type="protein sequence ID" value="RBI85640.1"/>
    <property type="molecule type" value="Genomic_DNA"/>
</dbReference>
<organism evidence="1 2">
    <name type="scientific">Rhodosalinus halophilus</name>
    <dbReference type="NCBI Taxonomy" id="2259333"/>
    <lineage>
        <taxon>Bacteria</taxon>
        <taxon>Pseudomonadati</taxon>
        <taxon>Pseudomonadota</taxon>
        <taxon>Alphaproteobacteria</taxon>
        <taxon>Rhodobacterales</taxon>
        <taxon>Paracoccaceae</taxon>
        <taxon>Rhodosalinus</taxon>
    </lineage>
</organism>